<proteinExistence type="predicted"/>
<evidence type="ECO:0000313" key="2">
    <source>
        <dbReference type="Proteomes" id="UP000464468"/>
    </source>
</evidence>
<dbReference type="EMBL" id="CP047895">
    <property type="protein sequence ID" value="QHL90360.1"/>
    <property type="molecule type" value="Genomic_DNA"/>
</dbReference>
<dbReference type="RefSeq" id="WP_160592288.1">
    <property type="nucleotide sequence ID" value="NZ_CP047895.1"/>
</dbReference>
<reference evidence="1 2" key="1">
    <citation type="submission" date="2020-01" db="EMBL/GenBank/DDBJ databases">
        <title>Sphingomonas sp. C33 whole genome sequece.</title>
        <authorList>
            <person name="Park C."/>
        </authorList>
    </citation>
    <scope>NUCLEOTIDE SEQUENCE [LARGE SCALE GENOMIC DNA]</scope>
    <source>
        <strain evidence="1 2">C33</strain>
    </source>
</reference>
<dbReference type="KEGG" id="schy:GVO57_05300"/>
<gene>
    <name evidence="1" type="ORF">GVO57_05300</name>
</gene>
<organism evidence="1 2">
    <name type="scientific">Sphingomonas changnyeongensis</name>
    <dbReference type="NCBI Taxonomy" id="2698679"/>
    <lineage>
        <taxon>Bacteria</taxon>
        <taxon>Pseudomonadati</taxon>
        <taxon>Pseudomonadota</taxon>
        <taxon>Alphaproteobacteria</taxon>
        <taxon>Sphingomonadales</taxon>
        <taxon>Sphingomonadaceae</taxon>
        <taxon>Sphingomonas</taxon>
    </lineage>
</organism>
<accession>A0A7Z2S4R9</accession>
<evidence type="ECO:0000313" key="1">
    <source>
        <dbReference type="EMBL" id="QHL90360.1"/>
    </source>
</evidence>
<name>A0A7Z2S4R9_9SPHN</name>
<dbReference type="AlphaFoldDB" id="A0A7Z2S4R9"/>
<sequence length="136" mass="15048">MLVSHDAIHAGLAELEARLADAIPDDGLPQARARLLAADLTRRNALRELLVVLARRSDSAAAEIIGNLVDTRGHLDSFLNQYLSRWSNGEAMDHWAQYRLAAREKIDMMRRCLATEVVLLGRVERLSPLGDAPRAA</sequence>
<keyword evidence="2" id="KW-1185">Reference proteome</keyword>
<dbReference type="Proteomes" id="UP000464468">
    <property type="component" value="Chromosome"/>
</dbReference>
<protein>
    <submittedName>
        <fullName evidence="1">Uncharacterized protein</fullName>
    </submittedName>
</protein>